<organism evidence="3 4">
    <name type="scientific">Hansschlegelia quercus</name>
    <dbReference type="NCBI Taxonomy" id="2528245"/>
    <lineage>
        <taxon>Bacteria</taxon>
        <taxon>Pseudomonadati</taxon>
        <taxon>Pseudomonadota</taxon>
        <taxon>Alphaproteobacteria</taxon>
        <taxon>Hyphomicrobiales</taxon>
        <taxon>Methylopilaceae</taxon>
        <taxon>Hansschlegelia</taxon>
    </lineage>
</organism>
<proteinExistence type="predicted"/>
<evidence type="ECO:0000256" key="2">
    <source>
        <dbReference type="SAM" id="Phobius"/>
    </source>
</evidence>
<dbReference type="RefSeq" id="WP_131002952.1">
    <property type="nucleotide sequence ID" value="NZ_JBHSZR010000003.1"/>
</dbReference>
<dbReference type="Proteomes" id="UP000291613">
    <property type="component" value="Unassembled WGS sequence"/>
</dbReference>
<gene>
    <name evidence="3" type="ORF">EYR15_08370</name>
</gene>
<accession>A0A4Q9GI88</accession>
<dbReference type="AlphaFoldDB" id="A0A4Q9GI88"/>
<evidence type="ECO:0000313" key="3">
    <source>
        <dbReference type="EMBL" id="TBN53802.1"/>
    </source>
</evidence>
<feature type="compositionally biased region" description="Low complexity" evidence="1">
    <location>
        <begin position="58"/>
        <end position="84"/>
    </location>
</feature>
<feature type="transmembrane region" description="Helical" evidence="2">
    <location>
        <begin position="151"/>
        <end position="172"/>
    </location>
</feature>
<name>A0A4Q9GI88_9HYPH</name>
<keyword evidence="2" id="KW-1133">Transmembrane helix</keyword>
<sequence length="514" mass="51053">MADPKGPETGQAGGYSARPKPATLDLSATEVSKPAQEAPKPEPVVDPRKAPPAPPKPSEAAKPSEPSKPTETTKPSAAAPASEAAKSDAPGQSEPSTSVPPSAAKSDVKSSDTASGGPRASAAKPAADKPFDSPATSMPLQTPKARSGPGYGSVIAAALGGAALAVLAIALFGRDLIPAATVDDSRVAAAEAKLDAMSGDLAGIRGQIGQSAQSSDTGALAKQLEEIGQTVTTTGGRMDAVEGQVKQIAEKVAQPAVDPASVAMLAGRLDGVDVRLRDVATADAVGALQARVAGAETKADAAASAQQIAAIEARVASVDKTVSQAIEPFDKRLSAIESMLKARPVGDPVARQVVALAALEQALEAGRPFPAEFAAVKASSDLGELAALEPFAASGAPTRSALSAQLSSILAGLPAEKPAEGASVFSRLVANAGGIVKVTPKESPGAGSSDARSRLAALAASGDLEQALAARESADETVKAATADWAKTASVRLAAETALTGARGAALSRLAAID</sequence>
<dbReference type="EMBL" id="SIUB01000003">
    <property type="protein sequence ID" value="TBN53802.1"/>
    <property type="molecule type" value="Genomic_DNA"/>
</dbReference>
<feature type="compositionally biased region" description="Basic and acidic residues" evidence="1">
    <location>
        <begin position="39"/>
        <end position="49"/>
    </location>
</feature>
<reference evidence="3 4" key="1">
    <citation type="submission" date="2019-02" db="EMBL/GenBank/DDBJ databases">
        <title>Hansschlegelia quercus sp. nov., a novel methylotrophic bacterium from buds of oak (Quercus robur L.).</title>
        <authorList>
            <person name="Agafonova N.V."/>
            <person name="Kaparullina E.N."/>
            <person name="Grouzdev D.S."/>
            <person name="Doronina N.V."/>
        </authorList>
    </citation>
    <scope>NUCLEOTIDE SEQUENCE [LARGE SCALE GENOMIC DNA]</scope>
    <source>
        <strain evidence="3 4">Dub</strain>
    </source>
</reference>
<feature type="region of interest" description="Disordered" evidence="1">
    <location>
        <begin position="1"/>
        <end position="148"/>
    </location>
</feature>
<keyword evidence="4" id="KW-1185">Reference proteome</keyword>
<evidence type="ECO:0008006" key="5">
    <source>
        <dbReference type="Google" id="ProtNLM"/>
    </source>
</evidence>
<protein>
    <recommendedName>
        <fullName evidence="5">Mitochondrial inner membrane protein</fullName>
    </recommendedName>
</protein>
<keyword evidence="2" id="KW-0812">Transmembrane</keyword>
<comment type="caution">
    <text evidence="3">The sequence shown here is derived from an EMBL/GenBank/DDBJ whole genome shotgun (WGS) entry which is preliminary data.</text>
</comment>
<dbReference type="OrthoDB" id="8449049at2"/>
<evidence type="ECO:0000256" key="1">
    <source>
        <dbReference type="SAM" id="MobiDB-lite"/>
    </source>
</evidence>
<evidence type="ECO:0000313" key="4">
    <source>
        <dbReference type="Proteomes" id="UP000291613"/>
    </source>
</evidence>
<keyword evidence="2" id="KW-0472">Membrane</keyword>